<proteinExistence type="predicted"/>
<evidence type="ECO:0000256" key="1">
    <source>
        <dbReference type="SAM" id="MobiDB-lite"/>
    </source>
</evidence>
<sequence length="215" mass="23797">MIKIRGELIDGTGEYLTHHLSNPLLFPIPQDNMSAAGDLISARAGHLGFRQRYSGARRGVFAGRLSRKQKKIRERKRRTDGQIEQDTAIVCPRLASSCLALLHQHLSTPPHPLLPVLLGIVSSSNGLVPVSTVEATDRLGLPTHVIKEAQKAVLLNTARIARGSISGFRKEVYFGKAKWRNVFNAADRVPTNRPRLPQKPPTLNRTGRHCTLQPM</sequence>
<feature type="region of interest" description="Disordered" evidence="1">
    <location>
        <begin position="190"/>
        <end position="215"/>
    </location>
</feature>
<organism evidence="2 3">
    <name type="scientific">Nezara viridula</name>
    <name type="common">Southern green stink bug</name>
    <name type="synonym">Cimex viridulus</name>
    <dbReference type="NCBI Taxonomy" id="85310"/>
    <lineage>
        <taxon>Eukaryota</taxon>
        <taxon>Metazoa</taxon>
        <taxon>Ecdysozoa</taxon>
        <taxon>Arthropoda</taxon>
        <taxon>Hexapoda</taxon>
        <taxon>Insecta</taxon>
        <taxon>Pterygota</taxon>
        <taxon>Neoptera</taxon>
        <taxon>Paraneoptera</taxon>
        <taxon>Hemiptera</taxon>
        <taxon>Heteroptera</taxon>
        <taxon>Panheteroptera</taxon>
        <taxon>Pentatomomorpha</taxon>
        <taxon>Pentatomoidea</taxon>
        <taxon>Pentatomidae</taxon>
        <taxon>Pentatominae</taxon>
        <taxon>Nezara</taxon>
    </lineage>
</organism>
<dbReference type="EMBL" id="OV725082">
    <property type="protein sequence ID" value="CAH1406361.1"/>
    <property type="molecule type" value="Genomic_DNA"/>
</dbReference>
<evidence type="ECO:0000313" key="3">
    <source>
        <dbReference type="Proteomes" id="UP001152798"/>
    </source>
</evidence>
<reference evidence="2" key="1">
    <citation type="submission" date="2022-01" db="EMBL/GenBank/DDBJ databases">
        <authorList>
            <person name="King R."/>
        </authorList>
    </citation>
    <scope>NUCLEOTIDE SEQUENCE</scope>
</reference>
<evidence type="ECO:0000313" key="2">
    <source>
        <dbReference type="EMBL" id="CAH1406361.1"/>
    </source>
</evidence>
<keyword evidence="3" id="KW-1185">Reference proteome</keyword>
<dbReference type="AlphaFoldDB" id="A0A9P0MWM3"/>
<accession>A0A9P0MWM3</accession>
<gene>
    <name evidence="2" type="ORF">NEZAVI_LOCUS14318</name>
</gene>
<name>A0A9P0MWM3_NEZVI</name>
<dbReference type="Proteomes" id="UP001152798">
    <property type="component" value="Chromosome 6"/>
</dbReference>
<protein>
    <submittedName>
        <fullName evidence="2">Uncharacterized protein</fullName>
    </submittedName>
</protein>